<feature type="region of interest" description="Disordered" evidence="1">
    <location>
        <begin position="1"/>
        <end position="31"/>
    </location>
</feature>
<dbReference type="EMBL" id="JAAGAB010000004">
    <property type="protein sequence ID" value="NDV02527.1"/>
    <property type="molecule type" value="Genomic_DNA"/>
</dbReference>
<evidence type="ECO:0000313" key="3">
    <source>
        <dbReference type="Proteomes" id="UP000474757"/>
    </source>
</evidence>
<proteinExistence type="predicted"/>
<evidence type="ECO:0008006" key="4">
    <source>
        <dbReference type="Google" id="ProtNLM"/>
    </source>
</evidence>
<comment type="caution">
    <text evidence="2">The sequence shown here is derived from an EMBL/GenBank/DDBJ whole genome shotgun (WGS) entry which is preliminary data.</text>
</comment>
<dbReference type="Proteomes" id="UP000474757">
    <property type="component" value="Unassembled WGS sequence"/>
</dbReference>
<protein>
    <recommendedName>
        <fullName evidence="4">Flagellar assembly protein FliH</fullName>
    </recommendedName>
</protein>
<name>A0A6B2JVK0_9RHOB</name>
<feature type="compositionally biased region" description="Pro residues" evidence="1">
    <location>
        <begin position="16"/>
        <end position="25"/>
    </location>
</feature>
<evidence type="ECO:0000313" key="2">
    <source>
        <dbReference type="EMBL" id="NDV02527.1"/>
    </source>
</evidence>
<dbReference type="AlphaFoldDB" id="A0A6B2JVK0"/>
<accession>A0A6B2JVK0</accession>
<evidence type="ECO:0000256" key="1">
    <source>
        <dbReference type="SAM" id="MobiDB-lite"/>
    </source>
</evidence>
<dbReference type="RefSeq" id="WP_163895595.1">
    <property type="nucleotide sequence ID" value="NZ_JAAFYS010000004.1"/>
</dbReference>
<organism evidence="2 3">
    <name type="scientific">Pseudoroseicyclus tamaricis</name>
    <dbReference type="NCBI Taxonomy" id="2705421"/>
    <lineage>
        <taxon>Bacteria</taxon>
        <taxon>Pseudomonadati</taxon>
        <taxon>Pseudomonadota</taxon>
        <taxon>Alphaproteobacteria</taxon>
        <taxon>Rhodobacterales</taxon>
        <taxon>Paracoccaceae</taxon>
        <taxon>Pseudoroseicyclus</taxon>
    </lineage>
</organism>
<reference evidence="2 3" key="1">
    <citation type="submission" date="2020-02" db="EMBL/GenBank/DDBJ databases">
        <title>Pseudoroseicyclus tamarix, sp. nov., isolated from offshore sediment of a Tamarix chinensis forest.</title>
        <authorList>
            <person name="Gai Y."/>
        </authorList>
    </citation>
    <scope>NUCLEOTIDE SEQUENCE [LARGE SCALE GENOMIC DNA]</scope>
    <source>
        <strain evidence="2 3">CLL3-39</strain>
    </source>
</reference>
<gene>
    <name evidence="2" type="ORF">GZA08_16275</name>
</gene>
<keyword evidence="3" id="KW-1185">Reference proteome</keyword>
<sequence length="195" mass="20516">MARPALLEDFDTRAPAPEPPPPEPAGPSADWLEGHAAGRAEAEAEAASRRDAAAAELAQVLEAMEFTFVEARAHVLASLRPLVSEMAEGLLPGLAEAARVPALIELVMAAAEEDARAPLRLTISPALHEALAPQLPLPAGPPLEVVADADLPDGRALLMTPEGRGTALDYADYLDELRQTLSALTHEPALRTEHG</sequence>